<protein>
    <submittedName>
        <fullName evidence="1">Uncharacterized protein</fullName>
    </submittedName>
</protein>
<sequence>MIEKFVCKFSNAKQWIEIFENECKRFEIEEDTTKIEILRLFLDKTCADWHSATLKTLKVEAGWSEWKNKFLDTFADKGWSSGMYAIFYKYKEGSLMEYAIRKEKLLLDMDENIGGKSLVTLIAAGLPEFIRNRIDPEKCETSTRLLHEINKLDFEDFIIGLDMIKKFKLAQNEDLKILQETKREINTMNAFEEIEEIKVNFNGHVNKKDFITNLHHLDNIKKTRIHNLIENYNTVFAKDKYDVGTVTDYEARIDLMVDKYCSKRPYRCTLEDKIEIEKQMGN</sequence>
<gene>
    <name evidence="1" type="ORF">EVAR_43335_1</name>
</gene>
<dbReference type="AlphaFoldDB" id="A0A4C1WRV6"/>
<comment type="caution">
    <text evidence="1">The sequence shown here is derived from an EMBL/GenBank/DDBJ whole genome shotgun (WGS) entry which is preliminary data.</text>
</comment>
<dbReference type="OrthoDB" id="8022549at2759"/>
<organism evidence="1 2">
    <name type="scientific">Eumeta variegata</name>
    <name type="common">Bagworm moth</name>
    <name type="synonym">Eumeta japonica</name>
    <dbReference type="NCBI Taxonomy" id="151549"/>
    <lineage>
        <taxon>Eukaryota</taxon>
        <taxon>Metazoa</taxon>
        <taxon>Ecdysozoa</taxon>
        <taxon>Arthropoda</taxon>
        <taxon>Hexapoda</taxon>
        <taxon>Insecta</taxon>
        <taxon>Pterygota</taxon>
        <taxon>Neoptera</taxon>
        <taxon>Endopterygota</taxon>
        <taxon>Lepidoptera</taxon>
        <taxon>Glossata</taxon>
        <taxon>Ditrysia</taxon>
        <taxon>Tineoidea</taxon>
        <taxon>Psychidae</taxon>
        <taxon>Oiketicinae</taxon>
        <taxon>Eumeta</taxon>
    </lineage>
</organism>
<dbReference type="EMBL" id="BGZK01000615">
    <property type="protein sequence ID" value="GBP53049.1"/>
    <property type="molecule type" value="Genomic_DNA"/>
</dbReference>
<reference evidence="1 2" key="1">
    <citation type="journal article" date="2019" name="Commun. Biol.">
        <title>The bagworm genome reveals a unique fibroin gene that provides high tensile strength.</title>
        <authorList>
            <person name="Kono N."/>
            <person name="Nakamura H."/>
            <person name="Ohtoshi R."/>
            <person name="Tomita M."/>
            <person name="Numata K."/>
            <person name="Arakawa K."/>
        </authorList>
    </citation>
    <scope>NUCLEOTIDE SEQUENCE [LARGE SCALE GENOMIC DNA]</scope>
</reference>
<name>A0A4C1WRV6_EUMVA</name>
<evidence type="ECO:0000313" key="1">
    <source>
        <dbReference type="EMBL" id="GBP53049.1"/>
    </source>
</evidence>
<dbReference type="Proteomes" id="UP000299102">
    <property type="component" value="Unassembled WGS sequence"/>
</dbReference>
<evidence type="ECO:0000313" key="2">
    <source>
        <dbReference type="Proteomes" id="UP000299102"/>
    </source>
</evidence>
<accession>A0A4C1WRV6</accession>
<keyword evidence="2" id="KW-1185">Reference proteome</keyword>
<proteinExistence type="predicted"/>